<evidence type="ECO:0000313" key="1">
    <source>
        <dbReference type="Proteomes" id="UP000192223"/>
    </source>
</evidence>
<reference evidence="2" key="1">
    <citation type="submission" date="2025-08" db="UniProtKB">
        <authorList>
            <consortium name="RefSeq"/>
        </authorList>
    </citation>
    <scope>IDENTIFICATION</scope>
    <source>
        <tissue evidence="2">Entire body</tissue>
    </source>
</reference>
<dbReference type="PRINTS" id="PR00021">
    <property type="entry name" value="PRORICH"/>
</dbReference>
<proteinExistence type="predicted"/>
<dbReference type="RefSeq" id="XP_018324992.1">
    <property type="nucleotide sequence ID" value="XM_018469490.2"/>
</dbReference>
<accession>A0A1W4WWU6</accession>
<gene>
    <name evidence="2" type="primary">LOC108736884</name>
</gene>
<protein>
    <submittedName>
        <fullName evidence="2">Small proline-rich protein 2B-like</fullName>
    </submittedName>
</protein>
<evidence type="ECO:0000313" key="2">
    <source>
        <dbReference type="RefSeq" id="XP_018324992.1"/>
    </source>
</evidence>
<dbReference type="KEGG" id="apln:108736884"/>
<dbReference type="GeneID" id="108736884"/>
<dbReference type="AlphaFoldDB" id="A0A1W4WWU6"/>
<organism evidence="1 2">
    <name type="scientific">Agrilus planipennis</name>
    <name type="common">Emerald ash borer</name>
    <name type="synonym">Agrilus marcopoli</name>
    <dbReference type="NCBI Taxonomy" id="224129"/>
    <lineage>
        <taxon>Eukaryota</taxon>
        <taxon>Metazoa</taxon>
        <taxon>Ecdysozoa</taxon>
        <taxon>Arthropoda</taxon>
        <taxon>Hexapoda</taxon>
        <taxon>Insecta</taxon>
        <taxon>Pterygota</taxon>
        <taxon>Neoptera</taxon>
        <taxon>Endopterygota</taxon>
        <taxon>Coleoptera</taxon>
        <taxon>Polyphaga</taxon>
        <taxon>Elateriformia</taxon>
        <taxon>Buprestoidea</taxon>
        <taxon>Buprestidae</taxon>
        <taxon>Agrilinae</taxon>
        <taxon>Agrilus</taxon>
    </lineage>
</organism>
<keyword evidence="1" id="KW-1185">Reference proteome</keyword>
<name>A0A1W4WWU6_AGRPL</name>
<dbReference type="Proteomes" id="UP000192223">
    <property type="component" value="Unplaced"/>
</dbReference>
<sequence>MTFQLSRCFDPCWPPVYPPWDGSVCVPVPVCPTRKDVCPCEPLSVPQCPLPCLVAPAIAACPCPTPCPKTEPDPGYPHCRKNTC</sequence>
<dbReference type="InParanoid" id="A0A1W4WWU6"/>